<feature type="transmembrane region" description="Helical" evidence="1">
    <location>
        <begin position="376"/>
        <end position="398"/>
    </location>
</feature>
<sequence>MSSLGFDKSISEPTLYVKKSENETLLVVSIYVDDLLVTGSKRKLIEEFKRQMQDVLEMTDLGEMTYFLGMEVKYTPVAPGEKLTNNGNYEKVDEKGYRSLVDCLLYLTATRPDIMFDAGSIDDMKSTSSYFFTLGSGFFCWCSKKQQTVAQSTVEAEYIAATAASAIAIAKNPVFHGKIKHFKIKYHFVREAEQSKEVNLIHCSSENQFADILTKPLSTSKSIGNAPIDFVSLPFNAFLNGTLYWCNKSIAVGAEFINSFDFDTKQFGIVPPPHHFQELDKYSSECTKIGVLGGCLFIIHFTISLQFVIWVMKEYGAKESWTKQFVIEYLEHSKRNGYYSYQPMVVLSNGDILMLYNNGVIVCYNQKRKHLRRTKFIMTCSCFNTIAYTHALFLSIMLQKES</sequence>
<evidence type="ECO:0000256" key="1">
    <source>
        <dbReference type="SAM" id="Phobius"/>
    </source>
</evidence>
<dbReference type="PANTHER" id="PTHR11439">
    <property type="entry name" value="GAG-POL-RELATED RETROTRANSPOSON"/>
    <property type="match status" value="1"/>
</dbReference>
<name>A0A7J9CMS9_GOSGO</name>
<evidence type="ECO:0000259" key="2">
    <source>
        <dbReference type="Pfam" id="PF07727"/>
    </source>
</evidence>
<evidence type="ECO:0000313" key="5">
    <source>
        <dbReference type="Proteomes" id="UP000593579"/>
    </source>
</evidence>
<protein>
    <recommendedName>
        <fullName evidence="6">Reverse transcriptase Ty1/copia-type domain-containing protein</fullName>
    </recommendedName>
</protein>
<dbReference type="Pfam" id="PF07727">
    <property type="entry name" value="RVT_2"/>
    <property type="match status" value="1"/>
</dbReference>
<dbReference type="InterPro" id="IPR043502">
    <property type="entry name" value="DNA/RNA_pol_sf"/>
</dbReference>
<accession>A0A7J9CMS9</accession>
<dbReference type="InterPro" id="IPR013103">
    <property type="entry name" value="RVT_2"/>
</dbReference>
<dbReference type="PANTHER" id="PTHR11439:SF503">
    <property type="entry name" value="CYSTEINE-RICH RLK (RECEPTOR-LIKE PROTEIN KINASE) 8"/>
    <property type="match status" value="1"/>
</dbReference>
<evidence type="ECO:0000313" key="4">
    <source>
        <dbReference type="EMBL" id="MBA0749604.1"/>
    </source>
</evidence>
<dbReference type="EMBL" id="JABEZY010000011">
    <property type="protein sequence ID" value="MBA0749604.1"/>
    <property type="molecule type" value="Genomic_DNA"/>
</dbReference>
<feature type="domain" description="F-box associated beta-propeller type 1" evidence="3">
    <location>
        <begin position="236"/>
        <end position="371"/>
    </location>
</feature>
<reference evidence="4 5" key="1">
    <citation type="journal article" date="2019" name="Genome Biol. Evol.">
        <title>Insights into the evolution of the New World diploid cottons (Gossypium, subgenus Houzingenia) based on genome sequencing.</title>
        <authorList>
            <person name="Grover C.E."/>
            <person name="Arick M.A. 2nd"/>
            <person name="Thrash A."/>
            <person name="Conover J.L."/>
            <person name="Sanders W.S."/>
            <person name="Peterson D.G."/>
            <person name="Frelichowski J.E."/>
            <person name="Scheffler J.A."/>
            <person name="Scheffler B.E."/>
            <person name="Wendel J.F."/>
        </authorList>
    </citation>
    <scope>NUCLEOTIDE SEQUENCE [LARGE SCALE GENOMIC DNA]</scope>
    <source>
        <strain evidence="4">5</strain>
        <tissue evidence="4">Leaf</tissue>
    </source>
</reference>
<dbReference type="OrthoDB" id="1732376at2759"/>
<evidence type="ECO:0008006" key="6">
    <source>
        <dbReference type="Google" id="ProtNLM"/>
    </source>
</evidence>
<feature type="domain" description="Reverse transcriptase Ty1/copia-type" evidence="2">
    <location>
        <begin position="3"/>
        <end position="74"/>
    </location>
</feature>
<feature type="transmembrane region" description="Helical" evidence="1">
    <location>
        <begin position="289"/>
        <end position="311"/>
    </location>
</feature>
<evidence type="ECO:0000259" key="3">
    <source>
        <dbReference type="Pfam" id="PF07734"/>
    </source>
</evidence>
<dbReference type="Pfam" id="PF07734">
    <property type="entry name" value="FBA_1"/>
    <property type="match status" value="1"/>
</dbReference>
<dbReference type="CDD" id="cd09272">
    <property type="entry name" value="RNase_HI_RT_Ty1"/>
    <property type="match status" value="1"/>
</dbReference>
<dbReference type="SUPFAM" id="SSF56672">
    <property type="entry name" value="DNA/RNA polymerases"/>
    <property type="match status" value="1"/>
</dbReference>
<gene>
    <name evidence="4" type="ORF">Gogos_003507</name>
</gene>
<dbReference type="AlphaFoldDB" id="A0A7J9CMS9"/>
<keyword evidence="1" id="KW-0472">Membrane</keyword>
<proteinExistence type="predicted"/>
<keyword evidence="1" id="KW-0812">Transmembrane</keyword>
<dbReference type="InterPro" id="IPR006527">
    <property type="entry name" value="F-box-assoc_dom_typ1"/>
</dbReference>
<dbReference type="Proteomes" id="UP000593579">
    <property type="component" value="Unassembled WGS sequence"/>
</dbReference>
<keyword evidence="1" id="KW-1133">Transmembrane helix</keyword>
<keyword evidence="5" id="KW-1185">Reference proteome</keyword>
<comment type="caution">
    <text evidence="4">The sequence shown here is derived from an EMBL/GenBank/DDBJ whole genome shotgun (WGS) entry which is preliminary data.</text>
</comment>
<organism evidence="4 5">
    <name type="scientific">Gossypium gossypioides</name>
    <name type="common">Mexican cotton</name>
    <name type="synonym">Selera gossypioides</name>
    <dbReference type="NCBI Taxonomy" id="34282"/>
    <lineage>
        <taxon>Eukaryota</taxon>
        <taxon>Viridiplantae</taxon>
        <taxon>Streptophyta</taxon>
        <taxon>Embryophyta</taxon>
        <taxon>Tracheophyta</taxon>
        <taxon>Spermatophyta</taxon>
        <taxon>Magnoliopsida</taxon>
        <taxon>eudicotyledons</taxon>
        <taxon>Gunneridae</taxon>
        <taxon>Pentapetalae</taxon>
        <taxon>rosids</taxon>
        <taxon>malvids</taxon>
        <taxon>Malvales</taxon>
        <taxon>Malvaceae</taxon>
        <taxon>Malvoideae</taxon>
        <taxon>Gossypium</taxon>
    </lineage>
</organism>